<comment type="caution">
    <text evidence="4">The sequence shown here is derived from an EMBL/GenBank/DDBJ whole genome shotgun (WGS) entry which is preliminary data.</text>
</comment>
<protein>
    <submittedName>
        <fullName evidence="4">Uncharacterized protein DUF3152</fullName>
    </submittedName>
</protein>
<evidence type="ECO:0000313" key="5">
    <source>
        <dbReference type="Proteomes" id="UP000253495"/>
    </source>
</evidence>
<evidence type="ECO:0000313" key="4">
    <source>
        <dbReference type="EMBL" id="RCW42827.1"/>
    </source>
</evidence>
<feature type="region of interest" description="Disordered" evidence="1">
    <location>
        <begin position="54"/>
        <end position="79"/>
    </location>
</feature>
<sequence>MASWHPAESEGREHDSESRGRRKGRLSRYGRGVYAIPLLLAVSVLAAFQVTETPRGDAGTAGTEPSGAAAGRTETSTLPVVTEAPKGKSYDAELFSAELPPGAPIPKNGAGTFTVLPGTSPRVGSGELYRYTVELEDGVTLTEGNDSFARLVQQTLSDSRSWTNPRGGGISLQRVDAEGPSPDFRVTLVSQNTAREVCGYGNGLPYDSSCRIDERVYISAARWVRGAVAFDGDIGTYRRYVINHEVGHVLGNGHTACPAQGVLAPVMVQQTFSVANNELHRLNERVSQGTDIPANGLVCKPNAWPFPLGEHAEPPK</sequence>
<feature type="transmembrane region" description="Helical" evidence="2">
    <location>
        <begin position="29"/>
        <end position="48"/>
    </location>
</feature>
<reference evidence="4 5" key="1">
    <citation type="submission" date="2018-07" db="EMBL/GenBank/DDBJ databases">
        <title>Genomic Encyclopedia of Type Strains, Phase III (KMG-III): the genomes of soil and plant-associated and newly described type strains.</title>
        <authorList>
            <person name="Whitman W."/>
        </authorList>
    </citation>
    <scope>NUCLEOTIDE SEQUENCE [LARGE SCALE GENOMIC DNA]</scope>
    <source>
        <strain evidence="4 5">CECT 8575</strain>
    </source>
</reference>
<dbReference type="SUPFAM" id="SSF55486">
    <property type="entry name" value="Metalloproteases ('zincins'), catalytic domain"/>
    <property type="match status" value="1"/>
</dbReference>
<feature type="domain" description="DUF3152" evidence="3">
    <location>
        <begin position="99"/>
        <end position="307"/>
    </location>
</feature>
<dbReference type="InterPro" id="IPR024079">
    <property type="entry name" value="MetalloPept_cat_dom_sf"/>
</dbReference>
<proteinExistence type="predicted"/>
<dbReference type="InterPro" id="IPR022603">
    <property type="entry name" value="DUF3152"/>
</dbReference>
<dbReference type="RefSeq" id="WP_246195521.1">
    <property type="nucleotide sequence ID" value="NZ_QPJC01000008.1"/>
</dbReference>
<accession>A0A368VQT8</accession>
<keyword evidence="2" id="KW-0472">Membrane</keyword>
<dbReference type="Pfam" id="PF11350">
    <property type="entry name" value="DUF3152"/>
    <property type="match status" value="1"/>
</dbReference>
<keyword evidence="2" id="KW-0812">Transmembrane</keyword>
<evidence type="ECO:0000256" key="2">
    <source>
        <dbReference type="SAM" id="Phobius"/>
    </source>
</evidence>
<dbReference type="GO" id="GO:0008237">
    <property type="term" value="F:metallopeptidase activity"/>
    <property type="evidence" value="ECO:0007669"/>
    <property type="project" value="InterPro"/>
</dbReference>
<feature type="region of interest" description="Disordered" evidence="1">
    <location>
        <begin position="1"/>
        <end position="24"/>
    </location>
</feature>
<dbReference type="Gene3D" id="3.40.390.10">
    <property type="entry name" value="Collagenase (Catalytic Domain)"/>
    <property type="match status" value="1"/>
</dbReference>
<feature type="compositionally biased region" description="Basic and acidic residues" evidence="1">
    <location>
        <begin position="7"/>
        <end position="19"/>
    </location>
</feature>
<evidence type="ECO:0000256" key="1">
    <source>
        <dbReference type="SAM" id="MobiDB-lite"/>
    </source>
</evidence>
<name>A0A368VQT8_9ACTN</name>
<dbReference type="AlphaFoldDB" id="A0A368VQT8"/>
<organism evidence="4 5">
    <name type="scientific">Halopolyspora algeriensis</name>
    <dbReference type="NCBI Taxonomy" id="1500506"/>
    <lineage>
        <taxon>Bacteria</taxon>
        <taxon>Bacillati</taxon>
        <taxon>Actinomycetota</taxon>
        <taxon>Actinomycetes</taxon>
        <taxon>Actinomycetes incertae sedis</taxon>
        <taxon>Halopolyspora</taxon>
    </lineage>
</organism>
<dbReference type="Proteomes" id="UP000253495">
    <property type="component" value="Unassembled WGS sequence"/>
</dbReference>
<keyword evidence="2" id="KW-1133">Transmembrane helix</keyword>
<gene>
    <name evidence="4" type="ORF">DFQ14_10883</name>
</gene>
<dbReference type="EMBL" id="QPJC01000008">
    <property type="protein sequence ID" value="RCW42827.1"/>
    <property type="molecule type" value="Genomic_DNA"/>
</dbReference>
<evidence type="ECO:0000259" key="3">
    <source>
        <dbReference type="Pfam" id="PF11350"/>
    </source>
</evidence>
<keyword evidence="5" id="KW-1185">Reference proteome</keyword>